<dbReference type="RefSeq" id="WP_014274819.1">
    <property type="nucleotide sequence ID" value="NZ_BIMW01000081.1"/>
</dbReference>
<keyword evidence="3" id="KW-1185">Reference proteome</keyword>
<keyword evidence="1" id="KW-1133">Transmembrane helix</keyword>
<reference evidence="2 3" key="1">
    <citation type="journal article" date="2019" name="J Genomics">
        <title>The Draft Genome of a Hydrogen-producing Cyanobacterium, Arthrospira platensis NIES-46.</title>
        <authorList>
            <person name="Suzuki S."/>
            <person name="Yamaguchi H."/>
            <person name="Kawachi M."/>
        </authorList>
    </citation>
    <scope>NUCLEOTIDE SEQUENCE [LARGE SCALE GENOMIC DNA]</scope>
    <source>
        <strain evidence="2 3">NIES-46</strain>
    </source>
</reference>
<comment type="caution">
    <text evidence="2">The sequence shown here is derived from an EMBL/GenBank/DDBJ whole genome shotgun (WGS) entry which is preliminary data.</text>
</comment>
<gene>
    <name evidence="2" type="ORF">NIES46_19530</name>
</gene>
<organism evidence="2 3">
    <name type="scientific">Limnospira platensis NIES-46</name>
    <dbReference type="NCBI Taxonomy" id="1236695"/>
    <lineage>
        <taxon>Bacteria</taxon>
        <taxon>Bacillati</taxon>
        <taxon>Cyanobacteriota</taxon>
        <taxon>Cyanophyceae</taxon>
        <taxon>Oscillatoriophycideae</taxon>
        <taxon>Oscillatoriales</taxon>
        <taxon>Sirenicapillariaceae</taxon>
        <taxon>Limnospira</taxon>
    </lineage>
</organism>
<dbReference type="Proteomes" id="UP000326169">
    <property type="component" value="Unassembled WGS sequence"/>
</dbReference>
<accession>A0A5M3T7R3</accession>
<protein>
    <submittedName>
        <fullName evidence="2">Uncharacterized protein</fullName>
    </submittedName>
</protein>
<proteinExistence type="predicted"/>
<dbReference type="GeneID" id="301682807"/>
<name>A0A5M3T7R3_LIMPL</name>
<dbReference type="EMBL" id="BIMW01000081">
    <property type="protein sequence ID" value="GCE93901.1"/>
    <property type="molecule type" value="Genomic_DNA"/>
</dbReference>
<feature type="transmembrane region" description="Helical" evidence="1">
    <location>
        <begin position="15"/>
        <end position="33"/>
    </location>
</feature>
<sequence>MTSIQTTPNSLTSSVGLKIGSVIGLIAFSGFYINSWQQLLSNHYAQQQPQAETIVTAVEVVPETVETPTVAATVTPITDPNAIAQLTSQLYTQIDQNWQQYPTFTENLVYQVSVNQTGAIAQYKTINPAAAKYLNQTPIPQLSQATTSDQPQAEFLVVMAPSGSLQVNPWVAE</sequence>
<evidence type="ECO:0000256" key="1">
    <source>
        <dbReference type="SAM" id="Phobius"/>
    </source>
</evidence>
<evidence type="ECO:0000313" key="2">
    <source>
        <dbReference type="EMBL" id="GCE93901.1"/>
    </source>
</evidence>
<keyword evidence="1" id="KW-0812">Transmembrane</keyword>
<evidence type="ECO:0000313" key="3">
    <source>
        <dbReference type="Proteomes" id="UP000326169"/>
    </source>
</evidence>
<keyword evidence="1" id="KW-0472">Membrane</keyword>